<evidence type="ECO:0000256" key="2">
    <source>
        <dbReference type="ARBA" id="ARBA00023125"/>
    </source>
</evidence>
<evidence type="ECO:0000259" key="4">
    <source>
        <dbReference type="PROSITE" id="PS50995"/>
    </source>
</evidence>
<evidence type="ECO:0000256" key="3">
    <source>
        <dbReference type="ARBA" id="ARBA00023163"/>
    </source>
</evidence>
<dbReference type="PANTHER" id="PTHR33164">
    <property type="entry name" value="TRANSCRIPTIONAL REGULATOR, MARR FAMILY"/>
    <property type="match status" value="1"/>
</dbReference>
<name>A0ABZ2XQV0_9RHOB</name>
<dbReference type="SMART" id="SM00347">
    <property type="entry name" value="HTH_MARR"/>
    <property type="match status" value="1"/>
</dbReference>
<dbReference type="PRINTS" id="PR00598">
    <property type="entry name" value="HTHMARR"/>
</dbReference>
<dbReference type="PANTHER" id="PTHR33164:SF43">
    <property type="entry name" value="HTH-TYPE TRANSCRIPTIONAL REPRESSOR YETL"/>
    <property type="match status" value="1"/>
</dbReference>
<dbReference type="SUPFAM" id="SSF46785">
    <property type="entry name" value="Winged helix' DNA-binding domain"/>
    <property type="match status" value="1"/>
</dbReference>
<evidence type="ECO:0000313" key="5">
    <source>
        <dbReference type="EMBL" id="WZK87699.1"/>
    </source>
</evidence>
<sequence length="158" mass="17890">MTQDELDNAVLDIPLQEMVTFRISRTHARLSAQAAQLLKKTSGISLMQWRVFVMLEVEGRITPAEIVRRTDLDKSQLSRTIKSMVADGLLTSEPSESDQRAHVLEFTAKGFEVFQQARPHMRHRQARLLNSLTDDERGALFDALAKLDSAVEDLENDI</sequence>
<keyword evidence="3" id="KW-0804">Transcription</keyword>
<feature type="domain" description="HTH marR-type" evidence="4">
    <location>
        <begin position="16"/>
        <end position="149"/>
    </location>
</feature>
<dbReference type="InterPro" id="IPR036388">
    <property type="entry name" value="WH-like_DNA-bd_sf"/>
</dbReference>
<evidence type="ECO:0000313" key="6">
    <source>
        <dbReference type="Proteomes" id="UP001623232"/>
    </source>
</evidence>
<organism evidence="5 6">
    <name type="scientific">Aliisedimentitalea scapharcae</name>
    <dbReference type="NCBI Taxonomy" id="1524259"/>
    <lineage>
        <taxon>Bacteria</taxon>
        <taxon>Pseudomonadati</taxon>
        <taxon>Pseudomonadota</taxon>
        <taxon>Alphaproteobacteria</taxon>
        <taxon>Rhodobacterales</taxon>
        <taxon>Roseobacteraceae</taxon>
        <taxon>Aliisedimentitalea</taxon>
    </lineage>
</organism>
<dbReference type="Pfam" id="PF12802">
    <property type="entry name" value="MarR_2"/>
    <property type="match status" value="1"/>
</dbReference>
<evidence type="ECO:0000256" key="1">
    <source>
        <dbReference type="ARBA" id="ARBA00023015"/>
    </source>
</evidence>
<keyword evidence="1" id="KW-0805">Transcription regulation</keyword>
<proteinExistence type="predicted"/>
<dbReference type="InterPro" id="IPR039422">
    <property type="entry name" value="MarR/SlyA-like"/>
</dbReference>
<dbReference type="EMBL" id="CP123584">
    <property type="protein sequence ID" value="WZK87699.1"/>
    <property type="molecule type" value="Genomic_DNA"/>
</dbReference>
<dbReference type="InterPro" id="IPR023187">
    <property type="entry name" value="Tscrpt_reg_MarR-type_CS"/>
</dbReference>
<dbReference type="PROSITE" id="PS50995">
    <property type="entry name" value="HTH_MARR_2"/>
    <property type="match status" value="1"/>
</dbReference>
<protein>
    <submittedName>
        <fullName evidence="5">MarR family transcriptional regulator</fullName>
    </submittedName>
</protein>
<dbReference type="Proteomes" id="UP001623232">
    <property type="component" value="Chromosome"/>
</dbReference>
<reference evidence="5 6" key="1">
    <citation type="submission" date="2023-04" db="EMBL/GenBank/DDBJ databases">
        <title>Complete genome sequence of Alisedimentitalea scapharcae.</title>
        <authorList>
            <person name="Rong J.-C."/>
            <person name="Yi M.-L."/>
            <person name="Zhao Q."/>
        </authorList>
    </citation>
    <scope>NUCLEOTIDE SEQUENCE [LARGE SCALE GENOMIC DNA]</scope>
    <source>
        <strain evidence="5 6">KCTC 42119</strain>
    </source>
</reference>
<accession>A0ABZ2XQV0</accession>
<keyword evidence="2" id="KW-0238">DNA-binding</keyword>
<gene>
    <name evidence="5" type="ORF">QEZ52_13925</name>
</gene>
<dbReference type="PROSITE" id="PS01117">
    <property type="entry name" value="HTH_MARR_1"/>
    <property type="match status" value="1"/>
</dbReference>
<keyword evidence="6" id="KW-1185">Reference proteome</keyword>
<dbReference type="InterPro" id="IPR036390">
    <property type="entry name" value="WH_DNA-bd_sf"/>
</dbReference>
<dbReference type="RefSeq" id="WP_406644986.1">
    <property type="nucleotide sequence ID" value="NZ_CP123584.1"/>
</dbReference>
<dbReference type="Gene3D" id="1.10.10.10">
    <property type="entry name" value="Winged helix-like DNA-binding domain superfamily/Winged helix DNA-binding domain"/>
    <property type="match status" value="1"/>
</dbReference>
<dbReference type="InterPro" id="IPR000835">
    <property type="entry name" value="HTH_MarR-typ"/>
</dbReference>